<accession>A0A1V9XME3</accession>
<sequence>MALKRDGVISVVYHLAKATYADPPRERPNKKFHGSGTSSAVGGKKTFTVREHRQFQRPDTNIVPPASIALPSTAVSLFFRICETMNGQNDLFKGP</sequence>
<feature type="region of interest" description="Disordered" evidence="1">
    <location>
        <begin position="22"/>
        <end position="44"/>
    </location>
</feature>
<gene>
    <name evidence="2" type="ORF">BIW11_09004</name>
</gene>
<comment type="caution">
    <text evidence="2">The sequence shown here is derived from an EMBL/GenBank/DDBJ whole genome shotgun (WGS) entry which is preliminary data.</text>
</comment>
<organism evidence="2 3">
    <name type="scientific">Tropilaelaps mercedesae</name>
    <dbReference type="NCBI Taxonomy" id="418985"/>
    <lineage>
        <taxon>Eukaryota</taxon>
        <taxon>Metazoa</taxon>
        <taxon>Ecdysozoa</taxon>
        <taxon>Arthropoda</taxon>
        <taxon>Chelicerata</taxon>
        <taxon>Arachnida</taxon>
        <taxon>Acari</taxon>
        <taxon>Parasitiformes</taxon>
        <taxon>Mesostigmata</taxon>
        <taxon>Gamasina</taxon>
        <taxon>Dermanyssoidea</taxon>
        <taxon>Laelapidae</taxon>
        <taxon>Tropilaelaps</taxon>
    </lineage>
</organism>
<keyword evidence="3" id="KW-1185">Reference proteome</keyword>
<evidence type="ECO:0000313" key="2">
    <source>
        <dbReference type="EMBL" id="OQR74528.1"/>
    </source>
</evidence>
<proteinExistence type="predicted"/>
<dbReference type="InParanoid" id="A0A1V9XME3"/>
<dbReference type="AlphaFoldDB" id="A0A1V9XME3"/>
<evidence type="ECO:0000256" key="1">
    <source>
        <dbReference type="SAM" id="MobiDB-lite"/>
    </source>
</evidence>
<evidence type="ECO:0000313" key="3">
    <source>
        <dbReference type="Proteomes" id="UP000192247"/>
    </source>
</evidence>
<reference evidence="2 3" key="1">
    <citation type="journal article" date="2017" name="Gigascience">
        <title>Draft genome of the honey bee ectoparasitic mite, Tropilaelaps mercedesae, is shaped by the parasitic life history.</title>
        <authorList>
            <person name="Dong X."/>
            <person name="Armstrong S.D."/>
            <person name="Xia D."/>
            <person name="Makepeace B.L."/>
            <person name="Darby A.C."/>
            <person name="Kadowaki T."/>
        </authorList>
    </citation>
    <scope>NUCLEOTIDE SEQUENCE [LARGE SCALE GENOMIC DNA]</scope>
    <source>
        <strain evidence="2">Wuxi-XJTLU</strain>
    </source>
</reference>
<name>A0A1V9XME3_9ACAR</name>
<dbReference type="EMBL" id="MNPL01007848">
    <property type="protein sequence ID" value="OQR74528.1"/>
    <property type="molecule type" value="Genomic_DNA"/>
</dbReference>
<dbReference type="Proteomes" id="UP000192247">
    <property type="component" value="Unassembled WGS sequence"/>
</dbReference>
<protein>
    <submittedName>
        <fullName evidence="2">Uncharacterized protein</fullName>
    </submittedName>
</protein>